<evidence type="ECO:0000256" key="7">
    <source>
        <dbReference type="RuleBase" id="RU000461"/>
    </source>
</evidence>
<evidence type="ECO:0000313" key="9">
    <source>
        <dbReference type="Proteomes" id="UP001595690"/>
    </source>
</evidence>
<evidence type="ECO:0000256" key="2">
    <source>
        <dbReference type="ARBA" id="ARBA00022617"/>
    </source>
</evidence>
<keyword evidence="2 7" id="KW-0349">Heme</keyword>
<dbReference type="PRINTS" id="PR00463">
    <property type="entry name" value="EP450I"/>
</dbReference>
<dbReference type="PANTHER" id="PTHR24291">
    <property type="entry name" value="CYTOCHROME P450 FAMILY 4"/>
    <property type="match status" value="1"/>
</dbReference>
<evidence type="ECO:0000256" key="1">
    <source>
        <dbReference type="ARBA" id="ARBA00010617"/>
    </source>
</evidence>
<dbReference type="RefSeq" id="WP_382372180.1">
    <property type="nucleotide sequence ID" value="NZ_JBHRZI010000011.1"/>
</dbReference>
<keyword evidence="9" id="KW-1185">Reference proteome</keyword>
<dbReference type="InterPro" id="IPR036396">
    <property type="entry name" value="Cyt_P450_sf"/>
</dbReference>
<keyword evidence="3 7" id="KW-0479">Metal-binding</keyword>
<evidence type="ECO:0000256" key="3">
    <source>
        <dbReference type="ARBA" id="ARBA00022723"/>
    </source>
</evidence>
<dbReference type="PROSITE" id="PS00086">
    <property type="entry name" value="CYTOCHROME_P450"/>
    <property type="match status" value="1"/>
</dbReference>
<comment type="caution">
    <text evidence="8">The sequence shown here is derived from an EMBL/GenBank/DDBJ whole genome shotgun (WGS) entry which is preliminary data.</text>
</comment>
<dbReference type="InterPro" id="IPR017972">
    <property type="entry name" value="Cyt_P450_CS"/>
</dbReference>
<proteinExistence type="inferred from homology"/>
<dbReference type="Proteomes" id="UP001595690">
    <property type="component" value="Unassembled WGS sequence"/>
</dbReference>
<name>A0ABV8BS01_9PSEU</name>
<evidence type="ECO:0000256" key="4">
    <source>
        <dbReference type="ARBA" id="ARBA00023002"/>
    </source>
</evidence>
<evidence type="ECO:0000256" key="5">
    <source>
        <dbReference type="ARBA" id="ARBA00023004"/>
    </source>
</evidence>
<dbReference type="Pfam" id="PF00067">
    <property type="entry name" value="p450"/>
    <property type="match status" value="1"/>
</dbReference>
<gene>
    <name evidence="8" type="ORF">ACFOWZ_13360</name>
</gene>
<reference evidence="9" key="1">
    <citation type="journal article" date="2019" name="Int. J. Syst. Evol. Microbiol.">
        <title>The Global Catalogue of Microorganisms (GCM) 10K type strain sequencing project: providing services to taxonomists for standard genome sequencing and annotation.</title>
        <authorList>
            <consortium name="The Broad Institute Genomics Platform"/>
            <consortium name="The Broad Institute Genome Sequencing Center for Infectious Disease"/>
            <person name="Wu L."/>
            <person name="Ma J."/>
        </authorList>
    </citation>
    <scope>NUCLEOTIDE SEQUENCE [LARGE SCALE GENOMIC DNA]</scope>
    <source>
        <strain evidence="9">CGMCC 4.7405</strain>
    </source>
</reference>
<organism evidence="8 9">
    <name type="scientific">Lentzea rhizosphaerae</name>
    <dbReference type="NCBI Taxonomy" id="2041025"/>
    <lineage>
        <taxon>Bacteria</taxon>
        <taxon>Bacillati</taxon>
        <taxon>Actinomycetota</taxon>
        <taxon>Actinomycetes</taxon>
        <taxon>Pseudonocardiales</taxon>
        <taxon>Pseudonocardiaceae</taxon>
        <taxon>Lentzea</taxon>
    </lineage>
</organism>
<dbReference type="InterPro" id="IPR050196">
    <property type="entry name" value="Cytochrome_P450_Monoox"/>
</dbReference>
<dbReference type="InterPro" id="IPR002401">
    <property type="entry name" value="Cyt_P450_E_grp-I"/>
</dbReference>
<sequence length="444" mass="49110">MIAEAPKRIPLIGHALPLLADPLQFLTALPETGDLVRVRVGPVQVVVVCDPELTRQVLVDDRTFDKGGPSFDSGLDDFGDGLASVPHSRHRRRRRLAQPSFHRSRYENYARMMSGHIDTATKGWRAGDVLDVRTEMTSLSMAIAVDTMFSSALPAARLRQAVDDLQTFVSGIHRTMVLPGPVARLPLPANVRYRAAVDRLRRTVREIVAERRATGGDHNDLLSSLLLARDGDDAADQGLTDSEVVDEVLTFFAAGSETIAGTISWALYLLASNPEEYQRLREEVDRVVADDAATFEDVPKLEFTNRVVTEALRLYPPAWIVTRSVTADTQLGAHTLPAGTFVAWSPYILHRQDSLFENAARFVPDRWDDALHEQPHRTSFITFGGGARKCIGDHFSYVEATLALATITKRWTLELVDGERVKPAPSTTLYPKNLRMRVVSGGPA</sequence>
<keyword evidence="4 7" id="KW-0560">Oxidoreductase</keyword>
<dbReference type="EMBL" id="JBHRZI010000011">
    <property type="protein sequence ID" value="MFC3892464.1"/>
    <property type="molecule type" value="Genomic_DNA"/>
</dbReference>
<dbReference type="Gene3D" id="1.10.630.10">
    <property type="entry name" value="Cytochrome P450"/>
    <property type="match status" value="1"/>
</dbReference>
<dbReference type="SUPFAM" id="SSF48264">
    <property type="entry name" value="Cytochrome P450"/>
    <property type="match status" value="1"/>
</dbReference>
<comment type="similarity">
    <text evidence="1 7">Belongs to the cytochrome P450 family.</text>
</comment>
<evidence type="ECO:0000256" key="6">
    <source>
        <dbReference type="ARBA" id="ARBA00023033"/>
    </source>
</evidence>
<accession>A0ABV8BS01</accession>
<dbReference type="PANTHER" id="PTHR24291:SF50">
    <property type="entry name" value="BIFUNCTIONAL ALBAFLAVENONE MONOOXYGENASE_TERPENE SYNTHASE"/>
    <property type="match status" value="1"/>
</dbReference>
<protein>
    <submittedName>
        <fullName evidence="8">Cytochrome P450</fullName>
    </submittedName>
</protein>
<evidence type="ECO:0000313" key="8">
    <source>
        <dbReference type="EMBL" id="MFC3892464.1"/>
    </source>
</evidence>
<keyword evidence="6 7" id="KW-0503">Monooxygenase</keyword>
<dbReference type="PRINTS" id="PR00385">
    <property type="entry name" value="P450"/>
</dbReference>
<dbReference type="InterPro" id="IPR001128">
    <property type="entry name" value="Cyt_P450"/>
</dbReference>
<keyword evidence="5 7" id="KW-0408">Iron</keyword>